<organism evidence="6 7">
    <name type="scientific">Methanocalculus chunghsingensis</name>
    <dbReference type="NCBI Taxonomy" id="156457"/>
    <lineage>
        <taxon>Archaea</taxon>
        <taxon>Methanobacteriati</taxon>
        <taxon>Methanobacteriota</taxon>
        <taxon>Stenosarchaea group</taxon>
        <taxon>Methanomicrobia</taxon>
        <taxon>Methanomicrobiales</taxon>
        <taxon>Methanocalculaceae</taxon>
        <taxon>Methanocalculus</taxon>
    </lineage>
</organism>
<evidence type="ECO:0000259" key="5">
    <source>
        <dbReference type="PROSITE" id="PS51352"/>
    </source>
</evidence>
<evidence type="ECO:0000256" key="4">
    <source>
        <dbReference type="ARBA" id="ARBA00023284"/>
    </source>
</evidence>
<feature type="domain" description="Thioredoxin" evidence="5">
    <location>
        <begin position="11"/>
        <end position="132"/>
    </location>
</feature>
<dbReference type="FunFam" id="3.40.30.10:FF:000001">
    <property type="entry name" value="Thioredoxin"/>
    <property type="match status" value="1"/>
</dbReference>
<sequence length="141" mass="15690">MDDELEYIRQKRARDRLAEIERSRSFHGVMPIDERSFPGFIAENRFAVVDFWAEWCGPCRRVAPVIEALAHEMGGLVSFAKCNTDESPGVARKFGITAIPTIILYANGTMIDRVTGAVPKETLRSVIIRAFGLPPPDAGQI</sequence>
<accession>A0A8J7W7Q0</accession>
<keyword evidence="3" id="KW-1015">Disulfide bond</keyword>
<keyword evidence="4" id="KW-0676">Redox-active center</keyword>
<dbReference type="CDD" id="cd02947">
    <property type="entry name" value="TRX_family"/>
    <property type="match status" value="1"/>
</dbReference>
<dbReference type="InterPro" id="IPR013766">
    <property type="entry name" value="Thioredoxin_domain"/>
</dbReference>
<dbReference type="PRINTS" id="PR00421">
    <property type="entry name" value="THIOREDOXIN"/>
</dbReference>
<dbReference type="InterPro" id="IPR005746">
    <property type="entry name" value="Thioredoxin"/>
</dbReference>
<dbReference type="PANTHER" id="PTHR45663:SF11">
    <property type="entry name" value="GEO12009P1"/>
    <property type="match status" value="1"/>
</dbReference>
<keyword evidence="2" id="KW-0249">Electron transport</keyword>
<dbReference type="AlphaFoldDB" id="A0A8J7W7Q0"/>
<dbReference type="GO" id="GO:0005737">
    <property type="term" value="C:cytoplasm"/>
    <property type="evidence" value="ECO:0007669"/>
    <property type="project" value="TreeGrafter"/>
</dbReference>
<proteinExistence type="predicted"/>
<dbReference type="GO" id="GO:0015035">
    <property type="term" value="F:protein-disulfide reductase activity"/>
    <property type="evidence" value="ECO:0007669"/>
    <property type="project" value="InterPro"/>
</dbReference>
<dbReference type="EMBL" id="JWHL01000007">
    <property type="protein sequence ID" value="MBR1369053.1"/>
    <property type="molecule type" value="Genomic_DNA"/>
</dbReference>
<keyword evidence="1" id="KW-0813">Transport</keyword>
<dbReference type="PROSITE" id="PS51352">
    <property type="entry name" value="THIOREDOXIN_2"/>
    <property type="match status" value="1"/>
</dbReference>
<protein>
    <submittedName>
        <fullName evidence="6">Thioredoxin</fullName>
    </submittedName>
</protein>
<dbReference type="Proteomes" id="UP000730161">
    <property type="component" value="Unassembled WGS sequence"/>
</dbReference>
<evidence type="ECO:0000256" key="3">
    <source>
        <dbReference type="ARBA" id="ARBA00023157"/>
    </source>
</evidence>
<keyword evidence="7" id="KW-1185">Reference proteome</keyword>
<dbReference type="SUPFAM" id="SSF52833">
    <property type="entry name" value="Thioredoxin-like"/>
    <property type="match status" value="1"/>
</dbReference>
<dbReference type="InterPro" id="IPR017937">
    <property type="entry name" value="Thioredoxin_CS"/>
</dbReference>
<evidence type="ECO:0000313" key="6">
    <source>
        <dbReference type="EMBL" id="MBR1369053.1"/>
    </source>
</evidence>
<dbReference type="RefSeq" id="WP_211530725.1">
    <property type="nucleotide sequence ID" value="NZ_JWHL01000007.1"/>
</dbReference>
<dbReference type="OrthoDB" id="35385at2157"/>
<reference evidence="6" key="1">
    <citation type="submission" date="2014-12" db="EMBL/GenBank/DDBJ databases">
        <authorList>
            <person name="Huang H.-H."/>
            <person name="Chen S.-C."/>
            <person name="Lai M.-C."/>
        </authorList>
    </citation>
    <scope>NUCLEOTIDE SEQUENCE</scope>
    <source>
        <strain evidence="6">K1F9705b</strain>
    </source>
</reference>
<dbReference type="InterPro" id="IPR036249">
    <property type="entry name" value="Thioredoxin-like_sf"/>
</dbReference>
<gene>
    <name evidence="6" type="ORF">RJ53_05875</name>
</gene>
<dbReference type="NCBIfam" id="TIGR01068">
    <property type="entry name" value="thioredoxin"/>
    <property type="match status" value="1"/>
</dbReference>
<dbReference type="Gene3D" id="3.40.30.10">
    <property type="entry name" value="Glutaredoxin"/>
    <property type="match status" value="1"/>
</dbReference>
<evidence type="ECO:0000256" key="1">
    <source>
        <dbReference type="ARBA" id="ARBA00022448"/>
    </source>
</evidence>
<evidence type="ECO:0000256" key="2">
    <source>
        <dbReference type="ARBA" id="ARBA00022982"/>
    </source>
</evidence>
<comment type="caution">
    <text evidence="6">The sequence shown here is derived from an EMBL/GenBank/DDBJ whole genome shotgun (WGS) entry which is preliminary data.</text>
</comment>
<dbReference type="Pfam" id="PF00085">
    <property type="entry name" value="Thioredoxin"/>
    <property type="match status" value="1"/>
</dbReference>
<dbReference type="PANTHER" id="PTHR45663">
    <property type="entry name" value="GEO12009P1"/>
    <property type="match status" value="1"/>
</dbReference>
<name>A0A8J7W7Q0_9EURY</name>
<evidence type="ECO:0000313" key="7">
    <source>
        <dbReference type="Proteomes" id="UP000730161"/>
    </source>
</evidence>
<dbReference type="PROSITE" id="PS00194">
    <property type="entry name" value="THIOREDOXIN_1"/>
    <property type="match status" value="1"/>
</dbReference>